<comment type="caution">
    <text evidence="2">The sequence shown here is derived from an EMBL/GenBank/DDBJ whole genome shotgun (WGS) entry which is preliminary data.</text>
</comment>
<evidence type="ECO:0000256" key="1">
    <source>
        <dbReference type="SAM" id="SignalP"/>
    </source>
</evidence>
<dbReference type="Proteomes" id="UP000485569">
    <property type="component" value="Unassembled WGS sequence"/>
</dbReference>
<feature type="signal peptide" evidence="1">
    <location>
        <begin position="1"/>
        <end position="25"/>
    </location>
</feature>
<reference evidence="2" key="1">
    <citation type="submission" date="2017-02" db="EMBL/GenBank/DDBJ databases">
        <title>Delving into the versatile metabolic prowess of the omnipresent phylum Bacteroidetes.</title>
        <authorList>
            <person name="Nobu M.K."/>
            <person name="Mei R."/>
            <person name="Narihiro T."/>
            <person name="Kuroda K."/>
            <person name="Liu W.-T."/>
        </authorList>
    </citation>
    <scope>NUCLEOTIDE SEQUENCE</scope>
    <source>
        <strain evidence="2">ADurb.Bin276</strain>
    </source>
</reference>
<evidence type="ECO:0000313" key="2">
    <source>
        <dbReference type="EMBL" id="OQA54754.1"/>
    </source>
</evidence>
<proteinExistence type="predicted"/>
<name>A0A1V5SK92_9BACT</name>
<dbReference type="AlphaFoldDB" id="A0A1V5SK92"/>
<gene>
    <name evidence="2" type="ORF">BWY41_01925</name>
</gene>
<dbReference type="EMBL" id="MWBQ01000198">
    <property type="protein sequence ID" value="OQA54754.1"/>
    <property type="molecule type" value="Genomic_DNA"/>
</dbReference>
<sequence>MNKKAMILIVGFVVVLLLSSNISFAEEEIVYDQIISNVVVSDETDYIISTNTIVSGIIEGNVIVNSGVYLKLDGIINGDLTLEPGSNFIFNGIVVQEVIDNGASTYENNGIIQHFVEELVTGE</sequence>
<keyword evidence="1" id="KW-0732">Signal</keyword>
<evidence type="ECO:0008006" key="3">
    <source>
        <dbReference type="Google" id="ProtNLM"/>
    </source>
</evidence>
<feature type="chain" id="PRO_5012641326" description="Polymer-forming cytoskeletal" evidence="1">
    <location>
        <begin position="26"/>
        <end position="123"/>
    </location>
</feature>
<protein>
    <recommendedName>
        <fullName evidence="3">Polymer-forming cytoskeletal</fullName>
    </recommendedName>
</protein>
<organism evidence="2">
    <name type="scientific">Candidatus Atribacter allofermentans</name>
    <dbReference type="NCBI Taxonomy" id="1852833"/>
    <lineage>
        <taxon>Bacteria</taxon>
        <taxon>Pseudomonadati</taxon>
        <taxon>Atribacterota</taxon>
        <taxon>Atribacteria</taxon>
        <taxon>Atribacterales</taxon>
        <taxon>Atribacteraceae</taxon>
        <taxon>Atribacter</taxon>
    </lineage>
</organism>
<accession>A0A1V5SK92</accession>